<dbReference type="PANTHER" id="PTHR10807">
    <property type="entry name" value="MYOTUBULARIN-RELATED"/>
    <property type="match status" value="1"/>
</dbReference>
<organism evidence="2 3">
    <name type="scientific">Tuber borchii</name>
    <name type="common">White truffle</name>
    <dbReference type="NCBI Taxonomy" id="42251"/>
    <lineage>
        <taxon>Eukaryota</taxon>
        <taxon>Fungi</taxon>
        <taxon>Dikarya</taxon>
        <taxon>Ascomycota</taxon>
        <taxon>Pezizomycotina</taxon>
        <taxon>Pezizomycetes</taxon>
        <taxon>Pezizales</taxon>
        <taxon>Tuberaceae</taxon>
        <taxon>Tuber</taxon>
    </lineage>
</organism>
<dbReference type="EMBL" id="NESQ01000014">
    <property type="protein sequence ID" value="PUU83376.1"/>
    <property type="molecule type" value="Genomic_DNA"/>
</dbReference>
<reference evidence="2 3" key="1">
    <citation type="submission" date="2017-04" db="EMBL/GenBank/DDBJ databases">
        <title>Draft genome sequence of Tuber borchii Vittad., a whitish edible truffle.</title>
        <authorList>
            <consortium name="DOE Joint Genome Institute"/>
            <person name="Murat C."/>
            <person name="Kuo A."/>
            <person name="Barry K.W."/>
            <person name="Clum A."/>
            <person name="Dockter R.B."/>
            <person name="Fauchery L."/>
            <person name="Iotti M."/>
            <person name="Kohler A."/>
            <person name="Labutti K."/>
            <person name="Lindquist E.A."/>
            <person name="Lipzen A."/>
            <person name="Ohm R.A."/>
            <person name="Wang M."/>
            <person name="Grigoriev I.V."/>
            <person name="Zambonelli A."/>
            <person name="Martin F.M."/>
        </authorList>
    </citation>
    <scope>NUCLEOTIDE SEQUENCE [LARGE SCALE GENOMIC DNA]</scope>
    <source>
        <strain evidence="2 3">Tbo3840</strain>
    </source>
</reference>
<dbReference type="AlphaFoldDB" id="A0A2T7A6L1"/>
<keyword evidence="3" id="KW-1185">Reference proteome</keyword>
<sequence>MEHIRDFKVENVIILHYGQPTPVKQPREIWIIYFIVSTRFRHPFKTERDCRLGDVFESINCLSIVKGVDNLYAFSYAPGSIEKQFNGWKIYDPRKEYERMDIGTKRSTISDTTLSKAKNYLSRAGNIYPLNNCSITRCSQLLTDVCGNRSIQDEKLVAAIFASVVWSKSSQVWLQISD</sequence>
<dbReference type="STRING" id="42251.A0A2T7A6L1"/>
<dbReference type="GO" id="GO:0005737">
    <property type="term" value="C:cytoplasm"/>
    <property type="evidence" value="ECO:0007669"/>
    <property type="project" value="TreeGrafter"/>
</dbReference>
<dbReference type="InterPro" id="IPR030564">
    <property type="entry name" value="Myotubularin"/>
</dbReference>
<accession>A0A2T7A6L1</accession>
<evidence type="ECO:0000259" key="1">
    <source>
        <dbReference type="Pfam" id="PF06602"/>
    </source>
</evidence>
<dbReference type="InterPro" id="IPR029021">
    <property type="entry name" value="Prot-tyrosine_phosphatase-like"/>
</dbReference>
<gene>
    <name evidence="2" type="ORF">B9Z19DRAFT_1098666</name>
</gene>
<comment type="caution">
    <text evidence="2">The sequence shown here is derived from an EMBL/GenBank/DDBJ whole genome shotgun (WGS) entry which is preliminary data.</text>
</comment>
<dbReference type="OrthoDB" id="271628at2759"/>
<protein>
    <recommendedName>
        <fullName evidence="1">Myotubularin phosphatase domain-containing protein</fullName>
    </recommendedName>
</protein>
<evidence type="ECO:0000313" key="2">
    <source>
        <dbReference type="EMBL" id="PUU83376.1"/>
    </source>
</evidence>
<dbReference type="InterPro" id="IPR010569">
    <property type="entry name" value="Myotubularin-like_Pase_dom"/>
</dbReference>
<evidence type="ECO:0000313" key="3">
    <source>
        <dbReference type="Proteomes" id="UP000244722"/>
    </source>
</evidence>
<feature type="domain" description="Myotubularin phosphatase" evidence="1">
    <location>
        <begin position="108"/>
        <end position="163"/>
    </location>
</feature>
<dbReference type="SUPFAM" id="SSF52799">
    <property type="entry name" value="(Phosphotyrosine protein) phosphatases II"/>
    <property type="match status" value="1"/>
</dbReference>
<proteinExistence type="predicted"/>
<dbReference type="Pfam" id="PF06602">
    <property type="entry name" value="Myotub-related"/>
    <property type="match status" value="1"/>
</dbReference>
<name>A0A2T7A6L1_TUBBO</name>
<dbReference type="Proteomes" id="UP000244722">
    <property type="component" value="Unassembled WGS sequence"/>
</dbReference>